<evidence type="ECO:0000313" key="2">
    <source>
        <dbReference type="Proteomes" id="UP001529343"/>
    </source>
</evidence>
<dbReference type="EMBL" id="JAUDDW010000035">
    <property type="protein sequence ID" value="MDM8267080.1"/>
    <property type="molecule type" value="Genomic_DNA"/>
</dbReference>
<name>A0ABT7V1C2_9LACO</name>
<organism evidence="1 2">
    <name type="scientific">Limosilactobacillus pontis</name>
    <dbReference type="NCBI Taxonomy" id="35787"/>
    <lineage>
        <taxon>Bacteria</taxon>
        <taxon>Bacillati</taxon>
        <taxon>Bacillota</taxon>
        <taxon>Bacilli</taxon>
        <taxon>Lactobacillales</taxon>
        <taxon>Lactobacillaceae</taxon>
        <taxon>Limosilactobacillus</taxon>
    </lineage>
</organism>
<sequence length="90" mass="10502">MNWDNLIIENSHGVVTPDNIDEFNLAFWSKVNNEHDMDTPDGQYCEFVITLWGLRLRGWYTAMWVGDTDYPNETEPSDIELSYIDDLEVA</sequence>
<comment type="caution">
    <text evidence="1">The sequence shown here is derived from an EMBL/GenBank/DDBJ whole genome shotgun (WGS) entry which is preliminary data.</text>
</comment>
<dbReference type="RefSeq" id="WP_289586472.1">
    <property type="nucleotide sequence ID" value="NZ_JAUDDW010000035.1"/>
</dbReference>
<gene>
    <name evidence="1" type="ORF">QUW44_07970</name>
</gene>
<proteinExistence type="predicted"/>
<reference evidence="2" key="1">
    <citation type="submission" date="2023-06" db="EMBL/GenBank/DDBJ databases">
        <title>Identification and characterization of horizontal gene transfer across gut microbiota members of farm animals based on homology search.</title>
        <authorList>
            <person name="Zeman M."/>
            <person name="Kubasova T."/>
            <person name="Jahodarova E."/>
            <person name="Nykrynova M."/>
            <person name="Rychlik I."/>
        </authorList>
    </citation>
    <scope>NUCLEOTIDE SEQUENCE [LARGE SCALE GENOMIC DNA]</scope>
    <source>
        <strain evidence="2">161_Gplus</strain>
    </source>
</reference>
<keyword evidence="2" id="KW-1185">Reference proteome</keyword>
<dbReference type="Proteomes" id="UP001529343">
    <property type="component" value="Unassembled WGS sequence"/>
</dbReference>
<protein>
    <submittedName>
        <fullName evidence="1">Uncharacterized protein</fullName>
    </submittedName>
</protein>
<evidence type="ECO:0000313" key="1">
    <source>
        <dbReference type="EMBL" id="MDM8267080.1"/>
    </source>
</evidence>
<accession>A0ABT7V1C2</accession>